<gene>
    <name evidence="7" type="ORF">Q604_UNBC07854G0002</name>
</gene>
<sequence length="286" mass="33314">MNLNILKSFLLTSETKNLTKASELLNYSQSTVSTHIEKLEKQLGVKLFHRKKYGMELTKEGLAYVKYAKTILDSNSEYEREIRGLNNKKVNISINMQESQYLYRYYKNINDWLTKHPYVNLKFKSAHSNFYIKEEIANFKSDISLITDEKVINSNLTAIPITEERLVFVSNKEIHNFKLSDIPNHTLLVTEKGCSYREQLEMILYKYSFSTKQIIEFLGIESLKKYLKNSGGIALLPEFIIADELQNNSLYQIDIDVDIPKLKTTLIINPESNKQVLELFVKDIFL</sequence>
<dbReference type="Gene3D" id="3.40.190.290">
    <property type="match status" value="1"/>
</dbReference>
<comment type="similarity">
    <text evidence="1">Belongs to the LysR transcriptional regulatory family.</text>
</comment>
<dbReference type="Pfam" id="PF00126">
    <property type="entry name" value="HTH_1"/>
    <property type="match status" value="1"/>
</dbReference>
<evidence type="ECO:0000313" key="7">
    <source>
        <dbReference type="EMBL" id="ETJ37971.1"/>
    </source>
</evidence>
<feature type="coiled-coil region" evidence="5">
    <location>
        <begin position="68"/>
        <end position="95"/>
    </location>
</feature>
<dbReference type="Pfam" id="PF03466">
    <property type="entry name" value="LysR_substrate"/>
    <property type="match status" value="1"/>
</dbReference>
<dbReference type="InterPro" id="IPR005119">
    <property type="entry name" value="LysR_subst-bd"/>
</dbReference>
<dbReference type="GO" id="GO:0003700">
    <property type="term" value="F:DNA-binding transcription factor activity"/>
    <property type="evidence" value="ECO:0007669"/>
    <property type="project" value="InterPro"/>
</dbReference>
<dbReference type="Gene3D" id="1.10.10.10">
    <property type="entry name" value="Winged helix-like DNA-binding domain superfamily/Winged helix DNA-binding domain"/>
    <property type="match status" value="1"/>
</dbReference>
<evidence type="ECO:0000256" key="5">
    <source>
        <dbReference type="SAM" id="Coils"/>
    </source>
</evidence>
<dbReference type="InterPro" id="IPR036388">
    <property type="entry name" value="WH-like_DNA-bd_sf"/>
</dbReference>
<dbReference type="InterPro" id="IPR036390">
    <property type="entry name" value="WH_DNA-bd_sf"/>
</dbReference>
<dbReference type="FunFam" id="1.10.10.10:FF:000001">
    <property type="entry name" value="LysR family transcriptional regulator"/>
    <property type="match status" value="1"/>
</dbReference>
<keyword evidence="4" id="KW-0804">Transcription</keyword>
<reference evidence="7" key="1">
    <citation type="submission" date="2013-12" db="EMBL/GenBank/DDBJ databases">
        <title>A Varibaculum cambriense genome reconstructed from a premature infant gut community with otherwise low bacterial novelty that shifts toward anaerobic metabolism during the third week of life.</title>
        <authorList>
            <person name="Brown C.T."/>
            <person name="Sharon I."/>
            <person name="Thomas B.C."/>
            <person name="Castelle C.J."/>
            <person name="Morowitz M.J."/>
            <person name="Banfield J.F."/>
        </authorList>
    </citation>
    <scope>NUCLEOTIDE SEQUENCE</scope>
</reference>
<evidence type="ECO:0000256" key="4">
    <source>
        <dbReference type="ARBA" id="ARBA00023163"/>
    </source>
</evidence>
<dbReference type="EMBL" id="AZMM01007854">
    <property type="protein sequence ID" value="ETJ37971.1"/>
    <property type="molecule type" value="Genomic_DNA"/>
</dbReference>
<keyword evidence="2" id="KW-0805">Transcription regulation</keyword>
<dbReference type="PROSITE" id="PS50931">
    <property type="entry name" value="HTH_LYSR"/>
    <property type="match status" value="1"/>
</dbReference>
<proteinExistence type="inferred from homology"/>
<organism evidence="7">
    <name type="scientific">human gut metagenome</name>
    <dbReference type="NCBI Taxonomy" id="408170"/>
    <lineage>
        <taxon>unclassified sequences</taxon>
        <taxon>metagenomes</taxon>
        <taxon>organismal metagenomes</taxon>
    </lineage>
</organism>
<dbReference type="PRINTS" id="PR00039">
    <property type="entry name" value="HTHLYSR"/>
</dbReference>
<dbReference type="PANTHER" id="PTHR30126:SF100">
    <property type="entry name" value="LYSR-FAMILY TRANSCRIPTIONAL REGULATOR"/>
    <property type="match status" value="1"/>
</dbReference>
<feature type="domain" description="HTH lysR-type" evidence="6">
    <location>
        <begin position="1"/>
        <end position="58"/>
    </location>
</feature>
<dbReference type="GO" id="GO:0000976">
    <property type="term" value="F:transcription cis-regulatory region binding"/>
    <property type="evidence" value="ECO:0007669"/>
    <property type="project" value="TreeGrafter"/>
</dbReference>
<comment type="caution">
    <text evidence="7">The sequence shown here is derived from an EMBL/GenBank/DDBJ whole genome shotgun (WGS) entry which is preliminary data.</text>
</comment>
<accession>W1Y6F5</accession>
<evidence type="ECO:0000256" key="3">
    <source>
        <dbReference type="ARBA" id="ARBA00023125"/>
    </source>
</evidence>
<dbReference type="AlphaFoldDB" id="W1Y6F5"/>
<dbReference type="PANTHER" id="PTHR30126">
    <property type="entry name" value="HTH-TYPE TRANSCRIPTIONAL REGULATOR"/>
    <property type="match status" value="1"/>
</dbReference>
<protein>
    <recommendedName>
        <fullName evidence="6">HTH lysR-type domain-containing protein</fullName>
    </recommendedName>
</protein>
<dbReference type="InterPro" id="IPR000847">
    <property type="entry name" value="LysR_HTH_N"/>
</dbReference>
<evidence type="ECO:0000259" key="6">
    <source>
        <dbReference type="PROSITE" id="PS50931"/>
    </source>
</evidence>
<evidence type="ECO:0000256" key="1">
    <source>
        <dbReference type="ARBA" id="ARBA00009437"/>
    </source>
</evidence>
<dbReference type="CDD" id="cd05466">
    <property type="entry name" value="PBP2_LTTR_substrate"/>
    <property type="match status" value="1"/>
</dbReference>
<evidence type="ECO:0000256" key="2">
    <source>
        <dbReference type="ARBA" id="ARBA00023015"/>
    </source>
</evidence>
<dbReference type="SUPFAM" id="SSF46785">
    <property type="entry name" value="Winged helix' DNA-binding domain"/>
    <property type="match status" value="1"/>
</dbReference>
<keyword evidence="3" id="KW-0238">DNA-binding</keyword>
<dbReference type="SUPFAM" id="SSF53850">
    <property type="entry name" value="Periplasmic binding protein-like II"/>
    <property type="match status" value="1"/>
</dbReference>
<name>W1Y6F5_9ZZZZ</name>
<keyword evidence="5" id="KW-0175">Coiled coil</keyword>